<evidence type="ECO:0000313" key="1">
    <source>
        <dbReference type="EMBL" id="PHN07794.1"/>
    </source>
</evidence>
<dbReference type="Proteomes" id="UP000223913">
    <property type="component" value="Unassembled WGS sequence"/>
</dbReference>
<organism evidence="1 2">
    <name type="scientific">Flavilitoribacter nigricans (strain ATCC 23147 / DSM 23189 / NBRC 102662 / NCIMB 1420 / SS-2)</name>
    <name type="common">Lewinella nigricans</name>
    <dbReference type="NCBI Taxonomy" id="1122177"/>
    <lineage>
        <taxon>Bacteria</taxon>
        <taxon>Pseudomonadati</taxon>
        <taxon>Bacteroidota</taxon>
        <taxon>Saprospiria</taxon>
        <taxon>Saprospirales</taxon>
        <taxon>Lewinellaceae</taxon>
        <taxon>Flavilitoribacter</taxon>
    </lineage>
</organism>
<dbReference type="AlphaFoldDB" id="A0A2D0NH12"/>
<accession>A0A2D0NH12</accession>
<proteinExistence type="predicted"/>
<dbReference type="EMBL" id="PDUD01000005">
    <property type="protein sequence ID" value="PHN07794.1"/>
    <property type="molecule type" value="Genomic_DNA"/>
</dbReference>
<reference evidence="1 2" key="1">
    <citation type="submission" date="2017-10" db="EMBL/GenBank/DDBJ databases">
        <title>The draft genome sequence of Lewinella nigricans NBRC 102662.</title>
        <authorList>
            <person name="Wang K."/>
        </authorList>
    </citation>
    <scope>NUCLEOTIDE SEQUENCE [LARGE SCALE GENOMIC DNA]</scope>
    <source>
        <strain evidence="1 2">NBRC 102662</strain>
    </source>
</reference>
<sequence>MIFFDDLLPFRGSGLLISLRLVEDPRRETDAGAGLPGNGISDPEVGEEFQPFAFFGFFKFQ</sequence>
<evidence type="ECO:0000313" key="2">
    <source>
        <dbReference type="Proteomes" id="UP000223913"/>
    </source>
</evidence>
<name>A0A2D0NH12_FLAN2</name>
<protein>
    <submittedName>
        <fullName evidence="1">Uncharacterized protein</fullName>
    </submittedName>
</protein>
<comment type="caution">
    <text evidence="1">The sequence shown here is derived from an EMBL/GenBank/DDBJ whole genome shotgun (WGS) entry which is preliminary data.</text>
</comment>
<gene>
    <name evidence="1" type="ORF">CRP01_04545</name>
</gene>
<keyword evidence="2" id="KW-1185">Reference proteome</keyword>